<feature type="domain" description="Peptidase M4" evidence="11">
    <location>
        <begin position="240"/>
        <end position="388"/>
    </location>
</feature>
<dbReference type="Gene3D" id="3.10.450.490">
    <property type="match status" value="1"/>
</dbReference>
<evidence type="ECO:0000259" key="11">
    <source>
        <dbReference type="Pfam" id="PF01447"/>
    </source>
</evidence>
<keyword evidence="10" id="KW-0964">Secreted</keyword>
<evidence type="ECO:0000256" key="9">
    <source>
        <dbReference type="ARBA" id="ARBA00023145"/>
    </source>
</evidence>
<accession>A0ABS2N750</accession>
<evidence type="ECO:0000256" key="3">
    <source>
        <dbReference type="ARBA" id="ARBA00022670"/>
    </source>
</evidence>
<feature type="domain" description="FTP" evidence="14">
    <location>
        <begin position="88"/>
        <end position="137"/>
    </location>
</feature>
<gene>
    <name evidence="15" type="ORF">JOC86_000218</name>
</gene>
<dbReference type="Proteomes" id="UP001646157">
    <property type="component" value="Unassembled WGS sequence"/>
</dbReference>
<feature type="chain" id="PRO_5045005649" description="Neutral metalloproteinase" evidence="10">
    <location>
        <begin position="30"/>
        <end position="541"/>
    </location>
</feature>
<evidence type="ECO:0000313" key="15">
    <source>
        <dbReference type="EMBL" id="MBM7583681.1"/>
    </source>
</evidence>
<comment type="cofactor">
    <cofactor evidence="1 10">
        <name>Zn(2+)</name>
        <dbReference type="ChEBI" id="CHEBI:29105"/>
    </cofactor>
</comment>
<feature type="domain" description="Peptidase M4 C-terminal" evidence="12">
    <location>
        <begin position="391"/>
        <end position="540"/>
    </location>
</feature>
<feature type="signal peptide" evidence="10">
    <location>
        <begin position="1"/>
        <end position="29"/>
    </location>
</feature>
<evidence type="ECO:0000256" key="6">
    <source>
        <dbReference type="ARBA" id="ARBA00022801"/>
    </source>
</evidence>
<dbReference type="Gene3D" id="1.10.390.10">
    <property type="entry name" value="Neutral Protease Domain 2"/>
    <property type="match status" value="1"/>
</dbReference>
<protein>
    <recommendedName>
        <fullName evidence="10">Neutral metalloproteinase</fullName>
        <ecNumber evidence="10">3.4.24.-</ecNumber>
    </recommendedName>
</protein>
<dbReference type="PANTHER" id="PTHR33794:SF1">
    <property type="entry name" value="BACILLOLYSIN"/>
    <property type="match status" value="1"/>
</dbReference>
<evidence type="ECO:0000313" key="16">
    <source>
        <dbReference type="Proteomes" id="UP001646157"/>
    </source>
</evidence>
<dbReference type="EC" id="3.4.24.-" evidence="10"/>
<evidence type="ECO:0000259" key="12">
    <source>
        <dbReference type="Pfam" id="PF02868"/>
    </source>
</evidence>
<dbReference type="InterPro" id="IPR011096">
    <property type="entry name" value="FTP_domain"/>
</dbReference>
<comment type="similarity">
    <text evidence="2 10">Belongs to the peptidase M4 family.</text>
</comment>
<dbReference type="Pfam" id="PF07504">
    <property type="entry name" value="FTP"/>
    <property type="match status" value="1"/>
</dbReference>
<evidence type="ECO:0000256" key="10">
    <source>
        <dbReference type="RuleBase" id="RU366073"/>
    </source>
</evidence>
<dbReference type="RefSeq" id="WP_239587329.1">
    <property type="nucleotide sequence ID" value="NZ_JAFBDZ010000001.1"/>
</dbReference>
<dbReference type="InterPro" id="IPR023612">
    <property type="entry name" value="Peptidase_M4"/>
</dbReference>
<keyword evidence="8 10" id="KW-0482">Metalloprotease</keyword>
<name>A0ABS2N750_9BACI</name>
<keyword evidence="5 10" id="KW-0732">Signal</keyword>
<feature type="domain" description="PepSY" evidence="13">
    <location>
        <begin position="150"/>
        <end position="231"/>
    </location>
</feature>
<keyword evidence="4" id="KW-0479">Metal-binding</keyword>
<dbReference type="EMBL" id="JAFBDZ010000001">
    <property type="protein sequence ID" value="MBM7583681.1"/>
    <property type="molecule type" value="Genomic_DNA"/>
</dbReference>
<keyword evidence="6 10" id="KW-0378">Hydrolase</keyword>
<evidence type="ECO:0000256" key="7">
    <source>
        <dbReference type="ARBA" id="ARBA00022833"/>
    </source>
</evidence>
<comment type="caution">
    <text evidence="15">The sequence shown here is derived from an EMBL/GenBank/DDBJ whole genome shotgun (WGS) entry which is preliminary data.</text>
</comment>
<evidence type="ECO:0000256" key="8">
    <source>
        <dbReference type="ARBA" id="ARBA00023049"/>
    </source>
</evidence>
<evidence type="ECO:0000259" key="14">
    <source>
        <dbReference type="Pfam" id="PF07504"/>
    </source>
</evidence>
<comment type="function">
    <text evidence="10">Extracellular zinc metalloprotease.</text>
</comment>
<keyword evidence="16" id="KW-1185">Reference proteome</keyword>
<organism evidence="15 16">
    <name type="scientific">Rossellomorea pakistanensis</name>
    <dbReference type="NCBI Taxonomy" id="992288"/>
    <lineage>
        <taxon>Bacteria</taxon>
        <taxon>Bacillati</taxon>
        <taxon>Bacillota</taxon>
        <taxon>Bacilli</taxon>
        <taxon>Bacillales</taxon>
        <taxon>Bacillaceae</taxon>
        <taxon>Rossellomorea</taxon>
    </lineage>
</organism>
<evidence type="ECO:0000256" key="2">
    <source>
        <dbReference type="ARBA" id="ARBA00009388"/>
    </source>
</evidence>
<dbReference type="InterPro" id="IPR001570">
    <property type="entry name" value="Peptidase_M4_C_domain"/>
</dbReference>
<dbReference type="Pfam" id="PF01447">
    <property type="entry name" value="Peptidase_M4"/>
    <property type="match status" value="1"/>
</dbReference>
<keyword evidence="9" id="KW-0865">Zymogen</keyword>
<evidence type="ECO:0000259" key="13">
    <source>
        <dbReference type="Pfam" id="PF03413"/>
    </source>
</evidence>
<dbReference type="PRINTS" id="PR00730">
    <property type="entry name" value="THERMOLYSIN"/>
</dbReference>
<evidence type="ECO:0000256" key="5">
    <source>
        <dbReference type="ARBA" id="ARBA00022729"/>
    </source>
</evidence>
<sequence length="541" mass="59708">MTKYKNWKKVVGAITLSAALVGASQGVSAQANDAAWKLKPQAKMEWNEDKGASFLKGNLTSDKVKSEKQAKGFLKSNKKVFEIDPDANLVLQETKKDDLGMTHYIYQPSIQNVPIDQSKVIVHTDKEGNVVAVNGDFHKEAPKKLKQNKKLSKKKAIHTAWSHIDVDRKKADKDLKTKDGEKSALTEKSDLVVYHEDGTYTLAYHVQLQFPEPTPSNWQIWVNAENGEVLKAVNKVHEATGSGTGVLGDTKSLNTYYTNGTYYLYDVSKPMNGVIQTLDNNNGGQYNLPGYYITETDNRFTDARDRAAVDAHHYAGKVFDYYYNKFGRVSYDGNGADITSTVHFGNNYNNAAWIGNQMIYGDGDGSVFAPLSGALDVVAHELTHAVTDFSADLVYENQSGALNESFSDVFGYFLDPEDWLMGEDVYTPGVSGDALRSLSNPNAYNQPDHMNEYQNLPNTEEGDWGGVHINSGIPNKAAYYTINSIGRAKAEEIYYRALTVYLTPNSDFSYARDALVQSAQDLYGSAAANSVASAWSNVGVN</sequence>
<comment type="subcellular location">
    <subcellularLocation>
        <location evidence="10">Secreted</location>
    </subcellularLocation>
</comment>
<dbReference type="InterPro" id="IPR013856">
    <property type="entry name" value="Peptidase_M4_domain"/>
</dbReference>
<dbReference type="GO" id="GO:0016787">
    <property type="term" value="F:hydrolase activity"/>
    <property type="evidence" value="ECO:0007669"/>
    <property type="project" value="UniProtKB-KW"/>
</dbReference>
<dbReference type="Pfam" id="PF03413">
    <property type="entry name" value="PepSY"/>
    <property type="match status" value="1"/>
</dbReference>
<dbReference type="Pfam" id="PF02868">
    <property type="entry name" value="Peptidase_M4_C"/>
    <property type="match status" value="1"/>
</dbReference>
<dbReference type="InterPro" id="IPR050728">
    <property type="entry name" value="Zinc_Metalloprotease_M4"/>
</dbReference>
<evidence type="ECO:0000256" key="4">
    <source>
        <dbReference type="ARBA" id="ARBA00022723"/>
    </source>
</evidence>
<keyword evidence="7 10" id="KW-0862">Zinc</keyword>
<evidence type="ECO:0000256" key="1">
    <source>
        <dbReference type="ARBA" id="ARBA00001947"/>
    </source>
</evidence>
<dbReference type="InterPro" id="IPR027268">
    <property type="entry name" value="Peptidase_M4/M1_CTD_sf"/>
</dbReference>
<proteinExistence type="inferred from homology"/>
<keyword evidence="3 10" id="KW-0645">Protease</keyword>
<dbReference type="PANTHER" id="PTHR33794">
    <property type="entry name" value="BACILLOLYSIN"/>
    <property type="match status" value="1"/>
</dbReference>
<dbReference type="SUPFAM" id="SSF55486">
    <property type="entry name" value="Metalloproteases ('zincins'), catalytic domain"/>
    <property type="match status" value="1"/>
</dbReference>
<reference evidence="15 16" key="1">
    <citation type="submission" date="2021-01" db="EMBL/GenBank/DDBJ databases">
        <title>Genomic Encyclopedia of Type Strains, Phase IV (KMG-IV): sequencing the most valuable type-strain genomes for metagenomic binning, comparative biology and taxonomic classification.</title>
        <authorList>
            <person name="Goeker M."/>
        </authorList>
    </citation>
    <scope>NUCLEOTIDE SEQUENCE [LARGE SCALE GENOMIC DNA]</scope>
    <source>
        <strain evidence="15 16">DSM 24834</strain>
    </source>
</reference>
<dbReference type="Gene3D" id="3.10.170.10">
    <property type="match status" value="1"/>
</dbReference>
<dbReference type="CDD" id="cd09597">
    <property type="entry name" value="M4_TLP"/>
    <property type="match status" value="1"/>
</dbReference>
<dbReference type="InterPro" id="IPR025711">
    <property type="entry name" value="PepSY"/>
</dbReference>